<keyword evidence="1" id="KW-0472">Membrane</keyword>
<keyword evidence="1" id="KW-1133">Transmembrane helix</keyword>
<dbReference type="Pfam" id="PF12679">
    <property type="entry name" value="ABC2_membrane_2"/>
    <property type="match status" value="1"/>
</dbReference>
<feature type="transmembrane region" description="Helical" evidence="1">
    <location>
        <begin position="266"/>
        <end position="285"/>
    </location>
</feature>
<feature type="transmembrane region" description="Helical" evidence="1">
    <location>
        <begin position="228"/>
        <end position="254"/>
    </location>
</feature>
<dbReference type="RefSeq" id="WP_211556587.1">
    <property type="nucleotide sequence ID" value="NZ_JAGVRK010000001.1"/>
</dbReference>
<keyword evidence="3" id="KW-1185">Reference proteome</keyword>
<dbReference type="EMBL" id="JAGVRK010000001">
    <property type="protein sequence ID" value="MBS2967931.1"/>
    <property type="molecule type" value="Genomic_DNA"/>
</dbReference>
<feature type="transmembrane region" description="Helical" evidence="1">
    <location>
        <begin position="20"/>
        <end position="38"/>
    </location>
</feature>
<sequence>MFLKIYLKEMKDSLRDRRTLLMGVFIPILVLTGLTLFYENIMADSKQTFTLAVSSSIAKDEEQLVSGLKNVNTKSFTDPEKAVRDGDAQAAVTFDSGFVQKINSGQQANATLYGDSFSKNSSVLMEMIDAQLTAFEEGVVKNRLQAANLDPMVIQPLEVTTKEMNSEDDSAAALSIFSNFLPMIISMAIVSGAYPSATDLFAGEKDRKTMEALLITPVSRTKMLLAKWLTVSTIAVFSGVAAVAVVSLEIIFLTEKLKEALQFGDHVWIFIGITLITSVMFALFMSSVQMLASLISKSVKEAQSYQTPIMMLPILPIFTLTSTGVNETSFQHFIIPAINMFALIKEMLYGIINVQNILLTVGSTALFMIIVLAVTVSLFKKDQWVMGK</sequence>
<accession>A0ABS5LB20</accession>
<dbReference type="PANTHER" id="PTHR43471:SF3">
    <property type="entry name" value="ABC TRANSPORTER PERMEASE PROTEIN NATB"/>
    <property type="match status" value="1"/>
</dbReference>
<protein>
    <submittedName>
        <fullName evidence="2">ABC transporter permease</fullName>
    </submittedName>
</protein>
<feature type="transmembrane region" description="Helical" evidence="1">
    <location>
        <begin position="333"/>
        <end position="352"/>
    </location>
</feature>
<evidence type="ECO:0000313" key="3">
    <source>
        <dbReference type="Proteomes" id="UP000682403"/>
    </source>
</evidence>
<feature type="transmembrane region" description="Helical" evidence="1">
    <location>
        <begin position="358"/>
        <end position="379"/>
    </location>
</feature>
<proteinExistence type="predicted"/>
<reference evidence="2 3" key="1">
    <citation type="submission" date="2021-04" db="EMBL/GenBank/DDBJ databases">
        <title>Metabacillus sp. strain KIGAM252 whole genome sequence.</title>
        <authorList>
            <person name="Seo M.-J."/>
            <person name="Cho E.-S."/>
            <person name="Hwang C.Y."/>
            <person name="Yoon D.J."/>
        </authorList>
    </citation>
    <scope>NUCLEOTIDE SEQUENCE [LARGE SCALE GENOMIC DNA]</scope>
    <source>
        <strain evidence="2 3">KIGAM252</strain>
    </source>
</reference>
<keyword evidence="1" id="KW-0812">Transmembrane</keyword>
<evidence type="ECO:0000313" key="2">
    <source>
        <dbReference type="EMBL" id="MBS2967931.1"/>
    </source>
</evidence>
<dbReference type="Gene3D" id="3.40.1710.10">
    <property type="entry name" value="abc type-2 transporter like domain"/>
    <property type="match status" value="1"/>
</dbReference>
<organism evidence="2 3">
    <name type="scientific">Metabacillus flavus</name>
    <dbReference type="NCBI Taxonomy" id="2823519"/>
    <lineage>
        <taxon>Bacteria</taxon>
        <taxon>Bacillati</taxon>
        <taxon>Bacillota</taxon>
        <taxon>Bacilli</taxon>
        <taxon>Bacillales</taxon>
        <taxon>Bacillaceae</taxon>
        <taxon>Metabacillus</taxon>
    </lineage>
</organism>
<feature type="transmembrane region" description="Helical" evidence="1">
    <location>
        <begin position="171"/>
        <end position="194"/>
    </location>
</feature>
<name>A0ABS5LB20_9BACI</name>
<dbReference type="Proteomes" id="UP000682403">
    <property type="component" value="Unassembled WGS sequence"/>
</dbReference>
<dbReference type="PANTHER" id="PTHR43471">
    <property type="entry name" value="ABC TRANSPORTER PERMEASE"/>
    <property type="match status" value="1"/>
</dbReference>
<gene>
    <name evidence="2" type="ORF">J9317_03970</name>
</gene>
<evidence type="ECO:0000256" key="1">
    <source>
        <dbReference type="SAM" id="Phobius"/>
    </source>
</evidence>
<comment type="caution">
    <text evidence="2">The sequence shown here is derived from an EMBL/GenBank/DDBJ whole genome shotgun (WGS) entry which is preliminary data.</text>
</comment>
<feature type="transmembrane region" description="Helical" evidence="1">
    <location>
        <begin position="305"/>
        <end position="321"/>
    </location>
</feature>